<evidence type="ECO:0000313" key="7">
    <source>
        <dbReference type="Proteomes" id="UP001157961"/>
    </source>
</evidence>
<dbReference type="PANTHER" id="PTHR42693:SF33">
    <property type="entry name" value="ARYLSULFATASE"/>
    <property type="match status" value="1"/>
</dbReference>
<dbReference type="InterPro" id="IPR024607">
    <property type="entry name" value="Sulfatase_CS"/>
</dbReference>
<keyword evidence="7" id="KW-1185">Reference proteome</keyword>
<dbReference type="RefSeq" id="WP_283425503.1">
    <property type="nucleotide sequence ID" value="NZ_FXTY01000003.1"/>
</dbReference>
<dbReference type="InterPro" id="IPR050738">
    <property type="entry name" value="Sulfatase"/>
</dbReference>
<organism evidence="6 7">
    <name type="scientific">Shimia sagamensis</name>
    <dbReference type="NCBI Taxonomy" id="1566352"/>
    <lineage>
        <taxon>Bacteria</taxon>
        <taxon>Pseudomonadati</taxon>
        <taxon>Pseudomonadota</taxon>
        <taxon>Alphaproteobacteria</taxon>
        <taxon>Rhodobacterales</taxon>
        <taxon>Roseobacteraceae</taxon>
    </lineage>
</organism>
<dbReference type="InterPro" id="IPR000917">
    <property type="entry name" value="Sulfatase_N"/>
</dbReference>
<keyword evidence="4" id="KW-0106">Calcium</keyword>
<comment type="similarity">
    <text evidence="1">Belongs to the sulfatase family.</text>
</comment>
<dbReference type="Proteomes" id="UP001157961">
    <property type="component" value="Unassembled WGS sequence"/>
</dbReference>
<accession>A0ABY1NS76</accession>
<evidence type="ECO:0000256" key="2">
    <source>
        <dbReference type="ARBA" id="ARBA00022723"/>
    </source>
</evidence>
<dbReference type="PROSITE" id="PS00523">
    <property type="entry name" value="SULFATASE_1"/>
    <property type="match status" value="1"/>
</dbReference>
<keyword evidence="3" id="KW-0378">Hydrolase</keyword>
<dbReference type="Pfam" id="PF00884">
    <property type="entry name" value="Sulfatase"/>
    <property type="match status" value="1"/>
</dbReference>
<proteinExistence type="inferred from homology"/>
<sequence>MRLSLSTLLKGASAAMLLWSGTTAHGEIVRDAEYYILEEQNRDRWAAEDDALDNALAEFREANGGKPPNIFYILIDDIGFGDLGNPTLNAVRGYETRAINEFAREGMRLSRMYTEPSCTPTRVAFMTGRQPHRNGMGNTAVDISGFGLAGKEVTLAEVLSDVGYNTSHVGKWHMGDIKESWPNFQGFDYAAFPIHQQGQLTIYHDDAADEEVSIGIGDNNYDGRYTLDGWLRTDSSAMVTGVEGTRDQNVNEVHMEVGERWTEAKYHDMNVRYFEQTREQLQTLAAKDEPFFLQFWPLYPLVGPRTTTDEYTTPNGGTYVEKMKLVDQWIGELMSEMDTLGVADNTIVIIMGDNGHFTKYSPQSGYTPMLYRGGKGSTLEGGVRVDAFVRWPGMIEADSIANDIFHVTDFFTTISRVGGAMAGIPKDRIIDGIDQTSMLLNGDSHGRRDYVFLYNIGKLEAVVKEQYKLAIPGGNIDNAILADFYDLFRDPQERYPVSTEIGAWGGAKFVRMIQRHLQRKEAYPSEGPAIGMPYEGIDNLRPESVAAVQEFLYMTQTPKR</sequence>
<evidence type="ECO:0000256" key="4">
    <source>
        <dbReference type="ARBA" id="ARBA00022837"/>
    </source>
</evidence>
<comment type="caution">
    <text evidence="6">The sequence shown here is derived from an EMBL/GenBank/DDBJ whole genome shotgun (WGS) entry which is preliminary data.</text>
</comment>
<dbReference type="InterPro" id="IPR017850">
    <property type="entry name" value="Alkaline_phosphatase_core_sf"/>
</dbReference>
<reference evidence="6 7" key="1">
    <citation type="submission" date="2017-05" db="EMBL/GenBank/DDBJ databases">
        <authorList>
            <person name="Varghese N."/>
            <person name="Submissions S."/>
        </authorList>
    </citation>
    <scope>NUCLEOTIDE SEQUENCE [LARGE SCALE GENOMIC DNA]</scope>
    <source>
        <strain evidence="6 7">DSM 29734</strain>
    </source>
</reference>
<evidence type="ECO:0000313" key="6">
    <source>
        <dbReference type="EMBL" id="SMP16181.1"/>
    </source>
</evidence>
<keyword evidence="2" id="KW-0479">Metal-binding</keyword>
<gene>
    <name evidence="6" type="ORF">SAMN06265373_10329</name>
</gene>
<dbReference type="Gene3D" id="3.30.1120.10">
    <property type="match status" value="1"/>
</dbReference>
<feature type="domain" description="Sulfatase N-terminal" evidence="5">
    <location>
        <begin position="68"/>
        <end position="418"/>
    </location>
</feature>
<dbReference type="Gene3D" id="3.40.720.10">
    <property type="entry name" value="Alkaline Phosphatase, subunit A"/>
    <property type="match status" value="1"/>
</dbReference>
<evidence type="ECO:0000259" key="5">
    <source>
        <dbReference type="Pfam" id="PF00884"/>
    </source>
</evidence>
<evidence type="ECO:0000256" key="1">
    <source>
        <dbReference type="ARBA" id="ARBA00008779"/>
    </source>
</evidence>
<dbReference type="PANTHER" id="PTHR42693">
    <property type="entry name" value="ARYLSULFATASE FAMILY MEMBER"/>
    <property type="match status" value="1"/>
</dbReference>
<name>A0ABY1NS76_9RHOB</name>
<dbReference type="EMBL" id="FXTY01000003">
    <property type="protein sequence ID" value="SMP16181.1"/>
    <property type="molecule type" value="Genomic_DNA"/>
</dbReference>
<dbReference type="SUPFAM" id="SSF53649">
    <property type="entry name" value="Alkaline phosphatase-like"/>
    <property type="match status" value="1"/>
</dbReference>
<protein>
    <submittedName>
        <fullName evidence="6">Arylsulfatase</fullName>
    </submittedName>
</protein>
<evidence type="ECO:0000256" key="3">
    <source>
        <dbReference type="ARBA" id="ARBA00022801"/>
    </source>
</evidence>
<dbReference type="PROSITE" id="PS00149">
    <property type="entry name" value="SULFATASE_2"/>
    <property type="match status" value="1"/>
</dbReference>